<feature type="domain" description="Integral membrane protein YccS N-terminal" evidence="8">
    <location>
        <begin position="75"/>
        <end position="298"/>
    </location>
</feature>
<evidence type="ECO:0000256" key="7">
    <source>
        <dbReference type="SAM" id="Phobius"/>
    </source>
</evidence>
<feature type="domain" description="Integral membrane bound transporter" evidence="9">
    <location>
        <begin position="397"/>
        <end position="519"/>
    </location>
</feature>
<evidence type="ECO:0000256" key="3">
    <source>
        <dbReference type="ARBA" id="ARBA00022692"/>
    </source>
</evidence>
<comment type="similarity">
    <text evidence="6">Belongs to the YccS/YhfK family.</text>
</comment>
<proteinExistence type="inferred from homology"/>
<protein>
    <submittedName>
        <fullName evidence="10">FUSC family protein</fullName>
    </submittedName>
</protein>
<evidence type="ECO:0000256" key="4">
    <source>
        <dbReference type="ARBA" id="ARBA00022989"/>
    </source>
</evidence>
<evidence type="ECO:0000313" key="10">
    <source>
        <dbReference type="EMBL" id="NUZ05847.1"/>
    </source>
</evidence>
<evidence type="ECO:0000256" key="2">
    <source>
        <dbReference type="ARBA" id="ARBA00022475"/>
    </source>
</evidence>
<dbReference type="InterPro" id="IPR032692">
    <property type="entry name" value="YccS_N"/>
</dbReference>
<evidence type="ECO:0000313" key="11">
    <source>
        <dbReference type="Proteomes" id="UP000529637"/>
    </source>
</evidence>
<keyword evidence="11" id="KW-1185">Reference proteome</keyword>
<dbReference type="PANTHER" id="PTHR30509:SF9">
    <property type="entry name" value="MULTIDRUG RESISTANCE PROTEIN MDTO"/>
    <property type="match status" value="1"/>
</dbReference>
<dbReference type="GO" id="GO:0005886">
    <property type="term" value="C:plasma membrane"/>
    <property type="evidence" value="ECO:0007669"/>
    <property type="project" value="UniProtKB-SubCell"/>
</dbReference>
<evidence type="ECO:0000256" key="1">
    <source>
        <dbReference type="ARBA" id="ARBA00004651"/>
    </source>
</evidence>
<accession>A0A7Y6NMG1</accession>
<evidence type="ECO:0000259" key="9">
    <source>
        <dbReference type="Pfam" id="PF13515"/>
    </source>
</evidence>
<organism evidence="10 11">
    <name type="scientific">Piscinibacter koreensis</name>
    <dbReference type="NCBI Taxonomy" id="2742824"/>
    <lineage>
        <taxon>Bacteria</taxon>
        <taxon>Pseudomonadati</taxon>
        <taxon>Pseudomonadota</taxon>
        <taxon>Betaproteobacteria</taxon>
        <taxon>Burkholderiales</taxon>
        <taxon>Sphaerotilaceae</taxon>
        <taxon>Piscinibacter</taxon>
    </lineage>
</organism>
<dbReference type="Pfam" id="PF13515">
    <property type="entry name" value="FUSC_2"/>
    <property type="match status" value="1"/>
</dbReference>
<feature type="transmembrane region" description="Helical" evidence="7">
    <location>
        <begin position="434"/>
        <end position="464"/>
    </location>
</feature>
<feature type="transmembrane region" description="Helical" evidence="7">
    <location>
        <begin position="12"/>
        <end position="35"/>
    </location>
</feature>
<keyword evidence="2" id="KW-1003">Cell membrane</keyword>
<evidence type="ECO:0000256" key="6">
    <source>
        <dbReference type="ARBA" id="ARBA00043993"/>
    </source>
</evidence>
<keyword evidence="4 7" id="KW-1133">Transmembrane helix</keyword>
<dbReference type="AlphaFoldDB" id="A0A7Y6NMG1"/>
<sequence length="702" mass="74515">MPHVSPRLKPWLRLPAFAINGIEVALGIALIQLAAATLAGPQAAALVVSGAVCASIAHLANTPVRTWHRVGAAALLSVLAALVVELLRAQPLALGLAIGAIAFVAMMTLAWGARAGAVSFAPLLATVFAMAVPPSAHGAQGAAWIAGGAAAYLGWALVSGAACQPRYRTLALVEALGATAELFRSRADVLGSAGSEGTPATPLRAWIRDEARLAERLQIARDFLFAAPPGARGERDIGVLLRAIDLRDVLLASRLDADLLGSDATGQAIRQTVAGALRTIAERLDAAAEHVRDGTRPADRAGEPAHAALERLGVPADEPRARLLPSLRDRVRRLDEDARALDRLLQGEPARLPLTREQLQAFVAPEGWPLAALPPHLTGTSPVLRHAVRMALALATAYYLALLLPWGAHPYWLVLGVAVVLRGKLGETLARRNARVAGTILGCLVVVVLSHVATPAALNGVFIVALGTAHAFVMRLYWLTATAASVMALLQAHAVDPGSGFAIGERVADTLLGALLAWSFSYVLPSWERRSVRESVGRVLRDLLSYATHSLQPGRGDPVEERLARRRAYDSLSALAAALQRSRVEPRGVRLPSREIATVLDHGERLMAHLSMVRMTLARLKDERDSAGRVDPLLAGASGELARRLDLRAPPVEPQPARSADLALLPERPAADDPTPWLERRLGLLIDEAAQIQRAARSALGR</sequence>
<feature type="transmembrane region" description="Helical" evidence="7">
    <location>
        <begin position="118"/>
        <end position="136"/>
    </location>
</feature>
<comment type="subcellular location">
    <subcellularLocation>
        <location evidence="1">Cell membrane</location>
        <topology evidence="1">Multi-pass membrane protein</topology>
    </subcellularLocation>
</comment>
<feature type="transmembrane region" description="Helical" evidence="7">
    <location>
        <begin position="391"/>
        <end position="414"/>
    </location>
</feature>
<keyword evidence="5 7" id="KW-0472">Membrane</keyword>
<dbReference type="Pfam" id="PF12805">
    <property type="entry name" value="FUSC-like"/>
    <property type="match status" value="1"/>
</dbReference>
<dbReference type="InterPro" id="IPR049453">
    <property type="entry name" value="Memb_transporter_dom"/>
</dbReference>
<dbReference type="PANTHER" id="PTHR30509">
    <property type="entry name" value="P-HYDROXYBENZOIC ACID EFFLUX PUMP SUBUNIT-RELATED"/>
    <property type="match status" value="1"/>
</dbReference>
<dbReference type="EMBL" id="JABWMJ010000003">
    <property type="protein sequence ID" value="NUZ05847.1"/>
    <property type="molecule type" value="Genomic_DNA"/>
</dbReference>
<dbReference type="RefSeq" id="WP_176068170.1">
    <property type="nucleotide sequence ID" value="NZ_JABWMJ010000003.1"/>
</dbReference>
<dbReference type="Proteomes" id="UP000529637">
    <property type="component" value="Unassembled WGS sequence"/>
</dbReference>
<evidence type="ECO:0000256" key="5">
    <source>
        <dbReference type="ARBA" id="ARBA00023136"/>
    </source>
</evidence>
<name>A0A7Y6NMG1_9BURK</name>
<reference evidence="10 11" key="1">
    <citation type="submission" date="2020-06" db="EMBL/GenBank/DDBJ databases">
        <title>Schlegella sp. ID0723 isolated from air conditioner.</title>
        <authorList>
            <person name="Kim D.Y."/>
            <person name="Kim D.-U."/>
        </authorList>
    </citation>
    <scope>NUCLEOTIDE SEQUENCE [LARGE SCALE GENOMIC DNA]</scope>
    <source>
        <strain evidence="10 11">ID0723</strain>
    </source>
</reference>
<comment type="caution">
    <text evidence="10">The sequence shown here is derived from an EMBL/GenBank/DDBJ whole genome shotgun (WGS) entry which is preliminary data.</text>
</comment>
<feature type="transmembrane region" description="Helical" evidence="7">
    <location>
        <begin position="41"/>
        <end position="60"/>
    </location>
</feature>
<feature type="transmembrane region" description="Helical" evidence="7">
    <location>
        <begin position="93"/>
        <end position="111"/>
    </location>
</feature>
<evidence type="ECO:0000259" key="8">
    <source>
        <dbReference type="Pfam" id="PF12805"/>
    </source>
</evidence>
<keyword evidence="3 7" id="KW-0812">Transmembrane</keyword>
<gene>
    <name evidence="10" type="ORF">HQN59_08725</name>
</gene>
<feature type="transmembrane region" description="Helical" evidence="7">
    <location>
        <begin position="142"/>
        <end position="163"/>
    </location>
</feature>
<feature type="transmembrane region" description="Helical" evidence="7">
    <location>
        <begin position="67"/>
        <end position="87"/>
    </location>
</feature>